<dbReference type="EMBL" id="VNJK01000001">
    <property type="protein sequence ID" value="TVX92067.1"/>
    <property type="molecule type" value="Genomic_DNA"/>
</dbReference>
<sequence>MEKPYDLIVCDLDGTLLNNKKQVSPYTIQVLEQLRHHVHIVFATARAPRDIQHFIKALSLDTPSICYNGAMVFCNKSGNPLVSFDIDKEIANQLITELKDSKDVSNILVEKNNQFWVDCIDDDVTKWIEMGCEPHAMGYPSTFFQESVAKIMARGECSHIIQHVQASYPDLIHTFSDSKKVWVEFLHQQAGKERALEWLTAHLEIPIERTIAFGDADNDMLLLKRAGLGVAMENASSAVKQAADYVTASNEEDGVAKLLEQIYKINRS</sequence>
<dbReference type="SFLD" id="SFLDS00003">
    <property type="entry name" value="Haloacid_Dehalogenase"/>
    <property type="match status" value="1"/>
</dbReference>
<dbReference type="AlphaFoldDB" id="A0A559IWR3"/>
<accession>A0A559IWR3</accession>
<name>A0A559IWR3_9BACL</name>
<dbReference type="PROSITE" id="PS01229">
    <property type="entry name" value="COF_2"/>
    <property type="match status" value="1"/>
</dbReference>
<dbReference type="NCBIfam" id="TIGR01484">
    <property type="entry name" value="HAD-SF-IIB"/>
    <property type="match status" value="1"/>
</dbReference>
<reference evidence="1 2" key="1">
    <citation type="submission" date="2019-07" db="EMBL/GenBank/DDBJ databases">
        <authorList>
            <person name="Kim J."/>
        </authorList>
    </citation>
    <scope>NUCLEOTIDE SEQUENCE [LARGE SCALE GENOMIC DNA]</scope>
    <source>
        <strain evidence="1 2">N4</strain>
    </source>
</reference>
<dbReference type="OrthoDB" id="9781413at2"/>
<dbReference type="Gene3D" id="3.40.50.1000">
    <property type="entry name" value="HAD superfamily/HAD-like"/>
    <property type="match status" value="1"/>
</dbReference>
<dbReference type="CDD" id="cd07516">
    <property type="entry name" value="HAD_Pase"/>
    <property type="match status" value="1"/>
</dbReference>
<dbReference type="GO" id="GO:0005829">
    <property type="term" value="C:cytosol"/>
    <property type="evidence" value="ECO:0007669"/>
    <property type="project" value="TreeGrafter"/>
</dbReference>
<dbReference type="GO" id="GO:0000287">
    <property type="term" value="F:magnesium ion binding"/>
    <property type="evidence" value="ECO:0007669"/>
    <property type="project" value="TreeGrafter"/>
</dbReference>
<dbReference type="InterPro" id="IPR006379">
    <property type="entry name" value="HAD-SF_hydro_IIB"/>
</dbReference>
<protein>
    <submittedName>
        <fullName evidence="1">HAD family phosphatase</fullName>
    </submittedName>
</protein>
<dbReference type="Proteomes" id="UP000318102">
    <property type="component" value="Unassembled WGS sequence"/>
</dbReference>
<comment type="caution">
    <text evidence="1">The sequence shown here is derived from an EMBL/GenBank/DDBJ whole genome shotgun (WGS) entry which is preliminary data.</text>
</comment>
<evidence type="ECO:0000313" key="1">
    <source>
        <dbReference type="EMBL" id="TVX92067.1"/>
    </source>
</evidence>
<dbReference type="SUPFAM" id="SSF56784">
    <property type="entry name" value="HAD-like"/>
    <property type="match status" value="1"/>
</dbReference>
<dbReference type="PANTHER" id="PTHR10000:SF8">
    <property type="entry name" value="HAD SUPERFAMILY HYDROLASE-LIKE, TYPE 3"/>
    <property type="match status" value="1"/>
</dbReference>
<evidence type="ECO:0000313" key="2">
    <source>
        <dbReference type="Proteomes" id="UP000318102"/>
    </source>
</evidence>
<dbReference type="RefSeq" id="WP_144987164.1">
    <property type="nucleotide sequence ID" value="NZ_VNJK01000001.1"/>
</dbReference>
<gene>
    <name evidence="1" type="ORF">FPZ44_02750</name>
</gene>
<dbReference type="GO" id="GO:0016791">
    <property type="term" value="F:phosphatase activity"/>
    <property type="evidence" value="ECO:0007669"/>
    <property type="project" value="TreeGrafter"/>
</dbReference>
<dbReference type="PANTHER" id="PTHR10000">
    <property type="entry name" value="PHOSPHOSERINE PHOSPHATASE"/>
    <property type="match status" value="1"/>
</dbReference>
<keyword evidence="2" id="KW-1185">Reference proteome</keyword>
<organism evidence="1 2">
    <name type="scientific">Paenibacillus agilis</name>
    <dbReference type="NCBI Taxonomy" id="3020863"/>
    <lineage>
        <taxon>Bacteria</taxon>
        <taxon>Bacillati</taxon>
        <taxon>Bacillota</taxon>
        <taxon>Bacilli</taxon>
        <taxon>Bacillales</taxon>
        <taxon>Paenibacillaceae</taxon>
        <taxon>Paenibacillus</taxon>
    </lineage>
</organism>
<dbReference type="PROSITE" id="PS01228">
    <property type="entry name" value="COF_1"/>
    <property type="match status" value="1"/>
</dbReference>
<dbReference type="Pfam" id="PF08282">
    <property type="entry name" value="Hydrolase_3"/>
    <property type="match status" value="1"/>
</dbReference>
<dbReference type="InterPro" id="IPR023214">
    <property type="entry name" value="HAD_sf"/>
</dbReference>
<dbReference type="PRINTS" id="PR00119">
    <property type="entry name" value="CATATPASE"/>
</dbReference>
<proteinExistence type="predicted"/>
<dbReference type="InterPro" id="IPR036412">
    <property type="entry name" value="HAD-like_sf"/>
</dbReference>
<dbReference type="SFLD" id="SFLDG01140">
    <property type="entry name" value="C2.B:_Phosphomannomutase_and_P"/>
    <property type="match status" value="1"/>
</dbReference>
<dbReference type="InterPro" id="IPR000150">
    <property type="entry name" value="Cof"/>
</dbReference>
<dbReference type="Gene3D" id="3.30.1240.10">
    <property type="match status" value="1"/>
</dbReference>
<dbReference type="NCBIfam" id="TIGR00099">
    <property type="entry name" value="Cof-subfamily"/>
    <property type="match status" value="1"/>
</dbReference>